<organism evidence="2 3">
    <name type="scientific">Occultella aeris</name>
    <dbReference type="NCBI Taxonomy" id="2761496"/>
    <lineage>
        <taxon>Bacteria</taxon>
        <taxon>Bacillati</taxon>
        <taxon>Actinomycetota</taxon>
        <taxon>Actinomycetes</taxon>
        <taxon>Micrococcales</taxon>
        <taxon>Ruaniaceae</taxon>
        <taxon>Occultella</taxon>
    </lineage>
</organism>
<evidence type="ECO:0008006" key="4">
    <source>
        <dbReference type="Google" id="ProtNLM"/>
    </source>
</evidence>
<evidence type="ECO:0000313" key="3">
    <source>
        <dbReference type="Proteomes" id="UP000419743"/>
    </source>
</evidence>
<feature type="transmembrane region" description="Helical" evidence="1">
    <location>
        <begin position="7"/>
        <end position="28"/>
    </location>
</feature>
<keyword evidence="1" id="KW-1133">Transmembrane helix</keyword>
<evidence type="ECO:0000256" key="1">
    <source>
        <dbReference type="SAM" id="Phobius"/>
    </source>
</evidence>
<proteinExistence type="predicted"/>
<dbReference type="Pfam" id="PF11377">
    <property type="entry name" value="DUF3180"/>
    <property type="match status" value="1"/>
</dbReference>
<keyword evidence="3" id="KW-1185">Reference proteome</keyword>
<dbReference type="Proteomes" id="UP000419743">
    <property type="component" value="Unassembled WGS sequence"/>
</dbReference>
<feature type="transmembrane region" description="Helical" evidence="1">
    <location>
        <begin position="115"/>
        <end position="135"/>
    </location>
</feature>
<name>A0A7M4DHN1_9MICO</name>
<comment type="caution">
    <text evidence="2">The sequence shown here is derived from an EMBL/GenBank/DDBJ whole genome shotgun (WGS) entry which is preliminary data.</text>
</comment>
<dbReference type="InterPro" id="IPR021517">
    <property type="entry name" value="DUF3180"/>
</dbReference>
<protein>
    <recommendedName>
        <fullName evidence="4">DUF3180 domain-containing protein</fullName>
    </recommendedName>
</protein>
<dbReference type="EMBL" id="CACRYJ010000022">
    <property type="protein sequence ID" value="VZO36424.1"/>
    <property type="molecule type" value="Genomic_DNA"/>
</dbReference>
<sequence>MQQVGWRALAATVIVVGTIAAIALRWWYTRGNSLPPVSAAVIVLLAVVAVVVVLLGLRVRRAVRERTVTDPIGAARILVLGQAAALTGAAHIGYFLAVLLLSLPRVQAPEPREQAFASGVAILAGGVLVAAGLFAQWCCKVPPEDEDDGPAPG</sequence>
<keyword evidence="1" id="KW-0812">Transmembrane</keyword>
<gene>
    <name evidence="2" type="ORF">HALOF300_01629</name>
</gene>
<feature type="transmembrane region" description="Helical" evidence="1">
    <location>
        <begin position="77"/>
        <end position="103"/>
    </location>
</feature>
<dbReference type="RefSeq" id="WP_156740450.1">
    <property type="nucleotide sequence ID" value="NZ_CACRYJ010000022.1"/>
</dbReference>
<accession>A0A7M4DHN1</accession>
<reference evidence="2 3" key="1">
    <citation type="submission" date="2019-11" db="EMBL/GenBank/DDBJ databases">
        <authorList>
            <person name="Criscuolo A."/>
        </authorList>
    </citation>
    <scope>NUCLEOTIDE SEQUENCE [LARGE SCALE GENOMIC DNA]</scope>
    <source>
        <strain evidence="2">CIP111667</strain>
    </source>
</reference>
<feature type="transmembrane region" description="Helical" evidence="1">
    <location>
        <begin position="34"/>
        <end position="57"/>
    </location>
</feature>
<evidence type="ECO:0000313" key="2">
    <source>
        <dbReference type="EMBL" id="VZO36424.1"/>
    </source>
</evidence>
<dbReference type="AlphaFoldDB" id="A0A7M4DHN1"/>
<keyword evidence="1" id="KW-0472">Membrane</keyword>